<evidence type="ECO:0000256" key="6">
    <source>
        <dbReference type="PROSITE-ProRule" id="PRU01362"/>
    </source>
</evidence>
<proteinExistence type="inferred from homology"/>
<evidence type="ECO:0000313" key="8">
    <source>
        <dbReference type="EMBL" id="TPR14135.1"/>
    </source>
</evidence>
<organism evidence="8 9">
    <name type="scientific">Apilactobacillus timberlakei</name>
    <dbReference type="NCBI Taxonomy" id="2008380"/>
    <lineage>
        <taxon>Bacteria</taxon>
        <taxon>Bacillati</taxon>
        <taxon>Bacillota</taxon>
        <taxon>Bacilli</taxon>
        <taxon>Lactobacillales</taxon>
        <taxon>Lactobacillaceae</taxon>
        <taxon>Apilactobacillus</taxon>
    </lineage>
</organism>
<keyword evidence="4" id="KW-0548">Nucleotidyltransferase</keyword>
<name>A0ABY2YSE8_9LACO</name>
<comment type="caution">
    <text evidence="8">The sequence shown here is derived from an EMBL/GenBank/DDBJ whole genome shotgun (WGS) entry which is preliminary data.</text>
</comment>
<dbReference type="Proteomes" id="UP000767392">
    <property type="component" value="Unassembled WGS sequence"/>
</dbReference>
<feature type="domain" description="DarT" evidence="7">
    <location>
        <begin position="28"/>
        <end position="232"/>
    </location>
</feature>
<keyword evidence="3" id="KW-0808">Transferase</keyword>
<dbReference type="InterPro" id="IPR029494">
    <property type="entry name" value="DarT"/>
</dbReference>
<evidence type="ECO:0000256" key="4">
    <source>
        <dbReference type="ARBA" id="ARBA00022695"/>
    </source>
</evidence>
<sequence>MILEAKMIHTNEQLTLKYQDVIKKRNITQLCHFTKSANLPGILSYNDGILSTDKINNVDNEIPQDKNRFDNDTSHVCTSVQNINKYYFKNRVNKSSYDLLQQWAVLLIDPKIIDYTTDFCPVNAATKMGKYIIGRGKNEKKRYYAFDCLFDQIIYSSKGKKLYRNLSIPKNNPTDVQAEILISNNIPRKDIIGIAFPKKNIDMEIQRLKLWLDDVIINNLKITTFEEQGWNYNGE</sequence>
<keyword evidence="2" id="KW-0328">Glycosyltransferase</keyword>
<dbReference type="PROSITE" id="PS52018">
    <property type="entry name" value="DART"/>
    <property type="match status" value="1"/>
</dbReference>
<comment type="caution">
    <text evidence="6">Lacks conserved residue(s) required for the propagation of feature annotation.</text>
</comment>
<keyword evidence="9" id="KW-1185">Reference proteome</keyword>
<evidence type="ECO:0000256" key="2">
    <source>
        <dbReference type="ARBA" id="ARBA00022676"/>
    </source>
</evidence>
<dbReference type="Pfam" id="PF14487">
    <property type="entry name" value="DarT"/>
    <property type="match status" value="1"/>
</dbReference>
<keyword evidence="1 6" id="KW-1277">Toxin-antitoxin system</keyword>
<evidence type="ECO:0000259" key="7">
    <source>
        <dbReference type="PROSITE" id="PS52018"/>
    </source>
</evidence>
<protein>
    <submittedName>
        <fullName evidence="8">DUF4433 domain-containing protein</fullName>
    </submittedName>
</protein>
<reference evidence="8 9" key="1">
    <citation type="submission" date="2018-08" db="EMBL/GenBank/DDBJ databases">
        <title>Comparative genomics of wild bee and flower associated Lactobacillus reveals potential adaptation to the bee host.</title>
        <authorList>
            <person name="Vuong H.Q."/>
            <person name="Mcfrederick Q.S."/>
        </authorList>
    </citation>
    <scope>NUCLEOTIDE SEQUENCE [LARGE SCALE GENOMIC DNA]</scope>
    <source>
        <strain evidence="8 9">HV_04</strain>
    </source>
</reference>
<evidence type="ECO:0000256" key="3">
    <source>
        <dbReference type="ARBA" id="ARBA00022679"/>
    </source>
</evidence>
<gene>
    <name evidence="8" type="ORF">DY048_04100</name>
</gene>
<evidence type="ECO:0000256" key="1">
    <source>
        <dbReference type="ARBA" id="ARBA00022649"/>
    </source>
</evidence>
<evidence type="ECO:0000313" key="9">
    <source>
        <dbReference type="Proteomes" id="UP000767392"/>
    </source>
</evidence>
<keyword evidence="5 6" id="KW-0238">DNA-binding</keyword>
<evidence type="ECO:0000256" key="5">
    <source>
        <dbReference type="ARBA" id="ARBA00023125"/>
    </source>
</evidence>
<dbReference type="EMBL" id="QUAM01000003">
    <property type="protein sequence ID" value="TPR14135.1"/>
    <property type="molecule type" value="Genomic_DNA"/>
</dbReference>
<accession>A0ABY2YSE8</accession>
<comment type="similarity">
    <text evidence="6">Belongs to the DarT ADP-ribosyltransferase family.</text>
</comment>